<dbReference type="PANTHER" id="PTHR36510">
    <property type="entry name" value="GLUTAMATE--CYSTEINE LIGASE 2-RELATED"/>
    <property type="match status" value="1"/>
</dbReference>
<dbReference type="InterPro" id="IPR006336">
    <property type="entry name" value="GCS2"/>
</dbReference>
<sequence length="373" mass="40056">MSGPLLTVGVEEEFLLVDPHTRLLMPVAAPVIASAEVKLDDRVAPELTCYQVETRTAPHRDLGALAEQLHANRLFLSRSAAAHGAGLVSSGTPVLTPTGAPPFMPGERYERSARAFGALDEEQVCCACHVHVGMANREEAVQVSNHLRAWIAVLIAVAANSPLWGGRDTGHASWRTVCWARWPAAGPPPYFESAGHYDDLVATLVGTGVVLDAGGIYWDIRPSHHVPTLEVRVTDAGLTVDDTLLIAALVRAAAATALTEVREGRPAPQPDPHLLRAASWHSAREGLTGTVLDPVSRRLTPSSRRMHSLLAWIHPALTRHGDAALVDSLLSRLSLQGTGAVRQRAALRRRHRPADIVDYLLTRTLAVPGDNSG</sequence>
<comment type="similarity">
    <text evidence="5">Belongs to the glutamate--cysteine ligase type 2 family. YbdK subfamily.</text>
</comment>
<keyword evidence="2 5" id="KW-0547">Nucleotide-binding</keyword>
<keyword evidence="3 5" id="KW-0067">ATP-binding</keyword>
<comment type="catalytic activity">
    <reaction evidence="4 5">
        <text>L-cysteine + L-glutamate + ATP = gamma-L-glutamyl-L-cysteine + ADP + phosphate + H(+)</text>
        <dbReference type="Rhea" id="RHEA:13285"/>
        <dbReference type="ChEBI" id="CHEBI:15378"/>
        <dbReference type="ChEBI" id="CHEBI:29985"/>
        <dbReference type="ChEBI" id="CHEBI:30616"/>
        <dbReference type="ChEBI" id="CHEBI:35235"/>
        <dbReference type="ChEBI" id="CHEBI:43474"/>
        <dbReference type="ChEBI" id="CHEBI:58173"/>
        <dbReference type="ChEBI" id="CHEBI:456216"/>
        <dbReference type="EC" id="6.3.2.2"/>
    </reaction>
</comment>
<dbReference type="NCBIfam" id="NF010041">
    <property type="entry name" value="PRK13517.1-1"/>
    <property type="match status" value="1"/>
</dbReference>
<protein>
    <recommendedName>
        <fullName evidence="5">Putative glutamate--cysteine ligase 2</fullName>
        <ecNumber evidence="5">6.3.2.2</ecNumber>
    </recommendedName>
    <alternativeName>
        <fullName evidence="5">Gamma-glutamylcysteine synthetase 2</fullName>
        <shortName evidence="5">GCS 2</shortName>
        <shortName evidence="5">Gamma-GCS 2</shortName>
    </alternativeName>
</protein>
<dbReference type="AlphaFoldDB" id="A0A101PDH3"/>
<evidence type="ECO:0000256" key="4">
    <source>
        <dbReference type="ARBA" id="ARBA00048819"/>
    </source>
</evidence>
<evidence type="ECO:0000256" key="1">
    <source>
        <dbReference type="ARBA" id="ARBA00022598"/>
    </source>
</evidence>
<dbReference type="HAMAP" id="MF_01609">
    <property type="entry name" value="Glu_cys_ligase_2"/>
    <property type="match status" value="1"/>
</dbReference>
<keyword evidence="7" id="KW-1185">Reference proteome</keyword>
<dbReference type="PANTHER" id="PTHR36510:SF1">
    <property type="entry name" value="GLUTAMATE--CYSTEINE LIGASE 2-RELATED"/>
    <property type="match status" value="1"/>
</dbReference>
<dbReference type="Proteomes" id="UP000053127">
    <property type="component" value="Unassembled WGS sequence"/>
</dbReference>
<dbReference type="GO" id="GO:0004357">
    <property type="term" value="F:glutamate-cysteine ligase activity"/>
    <property type="evidence" value="ECO:0007669"/>
    <property type="project" value="UniProtKB-EC"/>
</dbReference>
<name>A0A101PDH3_9ACTN</name>
<accession>A0A101PDH3</accession>
<dbReference type="SUPFAM" id="SSF55931">
    <property type="entry name" value="Glutamine synthetase/guanido kinase"/>
    <property type="match status" value="1"/>
</dbReference>
<dbReference type="EMBL" id="LMWN01000006">
    <property type="protein sequence ID" value="KUN09456.1"/>
    <property type="molecule type" value="Genomic_DNA"/>
</dbReference>
<dbReference type="EC" id="6.3.2.2" evidence="5"/>
<evidence type="ECO:0000313" key="6">
    <source>
        <dbReference type="EMBL" id="KUN09456.1"/>
    </source>
</evidence>
<proteinExistence type="inferred from homology"/>
<dbReference type="InterPro" id="IPR014746">
    <property type="entry name" value="Gln_synth/guanido_kin_cat_dom"/>
</dbReference>
<dbReference type="InterPro" id="IPR050141">
    <property type="entry name" value="GCL_type2/YbdK_subfam"/>
</dbReference>
<comment type="function">
    <text evidence="5">ATP-dependent carboxylate-amine ligase which exhibits weak glutamate--cysteine ligase activity.</text>
</comment>
<evidence type="ECO:0000256" key="2">
    <source>
        <dbReference type="ARBA" id="ARBA00022741"/>
    </source>
</evidence>
<dbReference type="GO" id="GO:0042398">
    <property type="term" value="P:modified amino acid biosynthetic process"/>
    <property type="evidence" value="ECO:0007669"/>
    <property type="project" value="InterPro"/>
</dbReference>
<evidence type="ECO:0000256" key="3">
    <source>
        <dbReference type="ARBA" id="ARBA00022840"/>
    </source>
</evidence>
<comment type="caution">
    <text evidence="6">The sequence shown here is derived from an EMBL/GenBank/DDBJ whole genome shotgun (WGS) entry which is preliminary data.</text>
</comment>
<dbReference type="NCBIfam" id="TIGR02050">
    <property type="entry name" value="gshA_cyan_rel"/>
    <property type="match status" value="1"/>
</dbReference>
<evidence type="ECO:0000256" key="5">
    <source>
        <dbReference type="HAMAP-Rule" id="MF_01609"/>
    </source>
</evidence>
<dbReference type="Gene3D" id="3.30.590.20">
    <property type="match status" value="1"/>
</dbReference>
<dbReference type="InterPro" id="IPR011793">
    <property type="entry name" value="YbdK"/>
</dbReference>
<dbReference type="GO" id="GO:0005524">
    <property type="term" value="F:ATP binding"/>
    <property type="evidence" value="ECO:0007669"/>
    <property type="project" value="UniProtKB-KW"/>
</dbReference>
<evidence type="ECO:0000313" key="7">
    <source>
        <dbReference type="Proteomes" id="UP000053127"/>
    </source>
</evidence>
<organism evidence="6 7">
    <name type="scientific">Streptomyces yokosukanensis</name>
    <dbReference type="NCBI Taxonomy" id="67386"/>
    <lineage>
        <taxon>Bacteria</taxon>
        <taxon>Bacillati</taxon>
        <taxon>Actinomycetota</taxon>
        <taxon>Actinomycetes</taxon>
        <taxon>Kitasatosporales</taxon>
        <taxon>Streptomycetaceae</taxon>
        <taxon>Streptomyces</taxon>
    </lineage>
</organism>
<gene>
    <name evidence="6" type="ORF">AQI95_05210</name>
</gene>
<dbReference type="STRING" id="67386.AQI95_05210"/>
<dbReference type="OrthoDB" id="9803842at2"/>
<reference evidence="6 7" key="1">
    <citation type="submission" date="2015-10" db="EMBL/GenBank/DDBJ databases">
        <title>Draft genome sequence of Streptomyces yokosukanensis DSM 40224, type strain for the species Streptomyces yokosukanensis.</title>
        <authorList>
            <person name="Ruckert C."/>
            <person name="Winkler A."/>
            <person name="Kalinowski J."/>
            <person name="Kampfer P."/>
            <person name="Glaeser S."/>
        </authorList>
    </citation>
    <scope>NUCLEOTIDE SEQUENCE [LARGE SCALE GENOMIC DNA]</scope>
    <source>
        <strain evidence="6 7">DSM 40224</strain>
    </source>
</reference>
<keyword evidence="1 5" id="KW-0436">Ligase</keyword>
<dbReference type="Pfam" id="PF04107">
    <property type="entry name" value="GCS2"/>
    <property type="match status" value="1"/>
</dbReference>